<sequence precursor="true">MRRTASCGSGPGMWAALLGLLLLLAVCAWAEGQEEEVLQGKLVSTTRDGLLHVQAVCVSKLQGRVSYELQVCKRGAGGVASSRQAGAKLALVGETPLADLRLSVGSKDVLSVVLRLRMDGHVASAELIHP</sequence>
<gene>
    <name evidence="1" type="ORF">Desaf_1461</name>
</gene>
<dbReference type="HOGENOM" id="CLU_1934608_0_0_7"/>
<dbReference type="KEGG" id="daf:Desaf_1461"/>
<reference evidence="1 2" key="1">
    <citation type="journal article" date="2011" name="J. Bacteriol.">
        <title>Genome sequence of the mercury-methylating and pleomorphic Desulfovibrio africanus Strain Walvis Bay.</title>
        <authorList>
            <person name="Brown S.D."/>
            <person name="Wall J.D."/>
            <person name="Kucken A.M."/>
            <person name="Gilmour C.C."/>
            <person name="Podar M."/>
            <person name="Brandt C.C."/>
            <person name="Teshima H."/>
            <person name="Detter J.C."/>
            <person name="Han C.S."/>
            <person name="Land M.L."/>
            <person name="Lucas S."/>
            <person name="Han J."/>
            <person name="Pennacchio L."/>
            <person name="Nolan M."/>
            <person name="Pitluck S."/>
            <person name="Woyke T."/>
            <person name="Goodwin L."/>
            <person name="Palumbo A.V."/>
            <person name="Elias D.A."/>
        </authorList>
    </citation>
    <scope>NUCLEOTIDE SEQUENCE [LARGE SCALE GENOMIC DNA]</scope>
    <source>
        <strain evidence="1 2">Walvis Bay</strain>
    </source>
</reference>
<dbReference type="STRING" id="690850.Desaf_1461"/>
<evidence type="ECO:0008006" key="3">
    <source>
        <dbReference type="Google" id="ProtNLM"/>
    </source>
</evidence>
<organism evidence="1 2">
    <name type="scientific">Desulfocurvibacter africanus subsp. africanus str. Walvis Bay</name>
    <dbReference type="NCBI Taxonomy" id="690850"/>
    <lineage>
        <taxon>Bacteria</taxon>
        <taxon>Pseudomonadati</taxon>
        <taxon>Thermodesulfobacteriota</taxon>
        <taxon>Desulfovibrionia</taxon>
        <taxon>Desulfovibrionales</taxon>
        <taxon>Desulfovibrionaceae</taxon>
        <taxon>Desulfocurvibacter</taxon>
    </lineage>
</organism>
<dbReference type="RefSeq" id="WP_014259586.1">
    <property type="nucleotide sequence ID" value="NC_016629.1"/>
</dbReference>
<dbReference type="InterPro" id="IPR047726">
    <property type="entry name" value="CsgH_dom"/>
</dbReference>
<accession>F3Z096</accession>
<dbReference type="InterPro" id="IPR053722">
    <property type="entry name" value="Curli_assembly_CsgC/AgfC"/>
</dbReference>
<dbReference type="Proteomes" id="UP000007844">
    <property type="component" value="Chromosome"/>
</dbReference>
<dbReference type="Gene3D" id="2.60.40.2420">
    <property type="match status" value="1"/>
</dbReference>
<dbReference type="EMBL" id="CP003221">
    <property type="protein sequence ID" value="EGJ49798.1"/>
    <property type="molecule type" value="Genomic_DNA"/>
</dbReference>
<evidence type="ECO:0000313" key="1">
    <source>
        <dbReference type="EMBL" id="EGJ49798.1"/>
    </source>
</evidence>
<name>F3Z096_DESAF</name>
<dbReference type="NCBIfam" id="NF041112">
    <property type="entry name" value="chap_CsgH_alph"/>
    <property type="match status" value="1"/>
</dbReference>
<evidence type="ECO:0000313" key="2">
    <source>
        <dbReference type="Proteomes" id="UP000007844"/>
    </source>
</evidence>
<dbReference type="AlphaFoldDB" id="F3Z096"/>
<keyword evidence="2" id="KW-1185">Reference proteome</keyword>
<proteinExistence type="predicted"/>
<protein>
    <recommendedName>
        <fullName evidence="3">Curli assembly protein CsgC</fullName>
    </recommendedName>
</protein>